<organism evidence="2 3">
    <name type="scientific">Chiloscyllium punctatum</name>
    <name type="common">Brownbanded bambooshark</name>
    <name type="synonym">Hemiscyllium punctatum</name>
    <dbReference type="NCBI Taxonomy" id="137246"/>
    <lineage>
        <taxon>Eukaryota</taxon>
        <taxon>Metazoa</taxon>
        <taxon>Chordata</taxon>
        <taxon>Craniata</taxon>
        <taxon>Vertebrata</taxon>
        <taxon>Chondrichthyes</taxon>
        <taxon>Elasmobranchii</taxon>
        <taxon>Galeomorphii</taxon>
        <taxon>Galeoidea</taxon>
        <taxon>Orectolobiformes</taxon>
        <taxon>Hemiscylliidae</taxon>
        <taxon>Chiloscyllium</taxon>
    </lineage>
</organism>
<name>A0A401SUA9_CHIPU</name>
<comment type="caution">
    <text evidence="2">The sequence shown here is derived from an EMBL/GenBank/DDBJ whole genome shotgun (WGS) entry which is preliminary data.</text>
</comment>
<sequence>MPLFPEGEVLILNNLKNKEFSSLADLEEVKKEQNADVNGSSEPTVFHPMPNTSPLSDLLGLGSVHLLNPAPMYPSSGGLLCLKSCCCATARAALAESGSEEETETQDSLHRQTASGVGKPLQQDQLSGQQHQGVTGQEQPPLRRNNQGLVQKPSGKGEERKDVSLATAGQFE</sequence>
<dbReference type="EMBL" id="BEZZ01000558">
    <property type="protein sequence ID" value="GCC33981.1"/>
    <property type="molecule type" value="Genomic_DNA"/>
</dbReference>
<evidence type="ECO:0000313" key="2">
    <source>
        <dbReference type="EMBL" id="GCC33981.1"/>
    </source>
</evidence>
<gene>
    <name evidence="2" type="ORF">chiPu_0012454</name>
</gene>
<evidence type="ECO:0000256" key="1">
    <source>
        <dbReference type="SAM" id="MobiDB-lite"/>
    </source>
</evidence>
<feature type="region of interest" description="Disordered" evidence="1">
    <location>
        <begin position="94"/>
        <end position="172"/>
    </location>
</feature>
<dbReference type="Proteomes" id="UP000287033">
    <property type="component" value="Unassembled WGS sequence"/>
</dbReference>
<reference evidence="2 3" key="1">
    <citation type="journal article" date="2018" name="Nat. Ecol. Evol.">
        <title>Shark genomes provide insights into elasmobranch evolution and the origin of vertebrates.</title>
        <authorList>
            <person name="Hara Y"/>
            <person name="Yamaguchi K"/>
            <person name="Onimaru K"/>
            <person name="Kadota M"/>
            <person name="Koyanagi M"/>
            <person name="Keeley SD"/>
            <person name="Tatsumi K"/>
            <person name="Tanaka K"/>
            <person name="Motone F"/>
            <person name="Kageyama Y"/>
            <person name="Nozu R"/>
            <person name="Adachi N"/>
            <person name="Nishimura O"/>
            <person name="Nakagawa R"/>
            <person name="Tanegashima C"/>
            <person name="Kiyatake I"/>
            <person name="Matsumoto R"/>
            <person name="Murakumo K"/>
            <person name="Nishida K"/>
            <person name="Terakita A"/>
            <person name="Kuratani S"/>
            <person name="Sato K"/>
            <person name="Hyodo S Kuraku.S."/>
        </authorList>
    </citation>
    <scope>NUCLEOTIDE SEQUENCE [LARGE SCALE GENOMIC DNA]</scope>
</reference>
<accession>A0A401SUA9</accession>
<feature type="compositionally biased region" description="Polar residues" evidence="1">
    <location>
        <begin position="134"/>
        <end position="149"/>
    </location>
</feature>
<dbReference type="STRING" id="137246.A0A401SUA9"/>
<keyword evidence="3" id="KW-1185">Reference proteome</keyword>
<protein>
    <submittedName>
        <fullName evidence="2">Uncharacterized protein</fullName>
    </submittedName>
</protein>
<feature type="compositionally biased region" description="Low complexity" evidence="1">
    <location>
        <begin position="121"/>
        <end position="133"/>
    </location>
</feature>
<dbReference type="AlphaFoldDB" id="A0A401SUA9"/>
<proteinExistence type="predicted"/>
<evidence type="ECO:0000313" key="3">
    <source>
        <dbReference type="Proteomes" id="UP000287033"/>
    </source>
</evidence>